<organism evidence="1 2">
    <name type="scientific">Gallus gallus</name>
    <name type="common">Chicken</name>
    <dbReference type="NCBI Taxonomy" id="9031"/>
    <lineage>
        <taxon>Eukaryota</taxon>
        <taxon>Metazoa</taxon>
        <taxon>Chordata</taxon>
        <taxon>Craniata</taxon>
        <taxon>Vertebrata</taxon>
        <taxon>Euteleostomi</taxon>
        <taxon>Archelosauria</taxon>
        <taxon>Archosauria</taxon>
        <taxon>Dinosauria</taxon>
        <taxon>Saurischia</taxon>
        <taxon>Theropoda</taxon>
        <taxon>Coelurosauria</taxon>
        <taxon>Aves</taxon>
        <taxon>Neognathae</taxon>
        <taxon>Galloanserae</taxon>
        <taxon>Galliformes</taxon>
        <taxon>Phasianidae</taxon>
        <taxon>Phasianinae</taxon>
        <taxon>Gallus</taxon>
    </lineage>
</organism>
<dbReference type="AlphaFoldDB" id="A0A8V0Y3H7"/>
<reference evidence="1" key="2">
    <citation type="submission" date="2025-08" db="UniProtKB">
        <authorList>
            <consortium name="Ensembl"/>
        </authorList>
    </citation>
    <scope>IDENTIFICATION</scope>
    <source>
        <strain evidence="1">broiler</strain>
    </source>
</reference>
<dbReference type="Proteomes" id="UP000000539">
    <property type="component" value="Chromosome 4"/>
</dbReference>
<reference evidence="1" key="1">
    <citation type="submission" date="2020-11" db="EMBL/GenBank/DDBJ databases">
        <title>Gallus gallus (Chicken) genome, bGalGal1, GRCg7b, maternal haplotype autosomes + Z &amp; W.</title>
        <authorList>
            <person name="Warren W."/>
            <person name="Formenti G."/>
            <person name="Fedrigo O."/>
            <person name="Haase B."/>
            <person name="Mountcastle J."/>
            <person name="Balacco J."/>
            <person name="Tracey A."/>
            <person name="Schneider V."/>
            <person name="Okimoto R."/>
            <person name="Cheng H."/>
            <person name="Hawken R."/>
            <person name="Howe K."/>
            <person name="Jarvis E.D."/>
        </authorList>
    </citation>
    <scope>NUCLEOTIDE SEQUENCE [LARGE SCALE GENOMIC DNA]</scope>
    <source>
        <strain evidence="1">Broiler</strain>
    </source>
</reference>
<reference evidence="1" key="3">
    <citation type="submission" date="2025-09" db="UniProtKB">
        <authorList>
            <consortium name="Ensembl"/>
        </authorList>
    </citation>
    <scope>IDENTIFICATION</scope>
    <source>
        <strain evidence="1">broiler</strain>
    </source>
</reference>
<proteinExistence type="predicted"/>
<protein>
    <submittedName>
        <fullName evidence="1">Uncharacterized protein</fullName>
    </submittedName>
</protein>
<sequence length="90" mass="10152">MNTWLCSKLSTLPLHSLADLSWQGRPGTVSSHQHAADSLLELHVHSQPLLTWTAIQYLPAPQLLKIPRFCERRGKGKKKSTPFFCTACRL</sequence>
<evidence type="ECO:0000313" key="1">
    <source>
        <dbReference type="Ensembl" id="ENSGALP00010015156.1"/>
    </source>
</evidence>
<dbReference type="Ensembl" id="ENSGALT00010026592.1">
    <property type="protein sequence ID" value="ENSGALP00010015156.1"/>
    <property type="gene ID" value="ENSGALG00010011112.1"/>
</dbReference>
<keyword evidence="2" id="KW-1185">Reference proteome</keyword>
<name>A0A8V0Y3H7_CHICK</name>
<accession>A0A8V0Y3H7</accession>
<evidence type="ECO:0000313" key="2">
    <source>
        <dbReference type="Proteomes" id="UP000000539"/>
    </source>
</evidence>